<evidence type="ECO:0000259" key="3">
    <source>
        <dbReference type="Pfam" id="PF00930"/>
    </source>
</evidence>
<dbReference type="OrthoDB" id="16520at2759"/>
<feature type="region of interest" description="Disordered" evidence="1">
    <location>
        <begin position="1"/>
        <end position="21"/>
    </location>
</feature>
<dbReference type="InterPro" id="IPR002469">
    <property type="entry name" value="Peptidase_S9B_N"/>
</dbReference>
<keyword evidence="5" id="KW-1185">Reference proteome</keyword>
<feature type="non-terminal residue" evidence="4">
    <location>
        <position position="865"/>
    </location>
</feature>
<dbReference type="Gene3D" id="2.140.10.30">
    <property type="entry name" value="Dipeptidylpeptidase IV, N-terminal domain"/>
    <property type="match status" value="1"/>
</dbReference>
<dbReference type="GO" id="GO:0008236">
    <property type="term" value="F:serine-type peptidase activity"/>
    <property type="evidence" value="ECO:0007669"/>
    <property type="project" value="InterPro"/>
</dbReference>
<dbReference type="SUPFAM" id="SSF53474">
    <property type="entry name" value="alpha/beta-Hydrolases"/>
    <property type="match status" value="1"/>
</dbReference>
<dbReference type="InterPro" id="IPR001375">
    <property type="entry name" value="Peptidase_S9_cat"/>
</dbReference>
<evidence type="ECO:0000313" key="4">
    <source>
        <dbReference type="EMBL" id="CAE7447170.1"/>
    </source>
</evidence>
<reference evidence="4" key="1">
    <citation type="submission" date="2021-02" db="EMBL/GenBank/DDBJ databases">
        <authorList>
            <person name="Dougan E. K."/>
            <person name="Rhodes N."/>
            <person name="Thang M."/>
            <person name="Chan C."/>
        </authorList>
    </citation>
    <scope>NUCLEOTIDE SEQUENCE</scope>
</reference>
<feature type="domain" description="Dipeptidylpeptidase IV N-terminal" evidence="3">
    <location>
        <begin position="261"/>
        <end position="582"/>
    </location>
</feature>
<evidence type="ECO:0000256" key="1">
    <source>
        <dbReference type="SAM" id="MobiDB-lite"/>
    </source>
</evidence>
<dbReference type="Gene3D" id="3.40.50.1820">
    <property type="entry name" value="alpha/beta hydrolase"/>
    <property type="match status" value="1"/>
</dbReference>
<dbReference type="GO" id="GO:0006508">
    <property type="term" value="P:proteolysis"/>
    <property type="evidence" value="ECO:0007669"/>
    <property type="project" value="InterPro"/>
</dbReference>
<dbReference type="Pfam" id="PF00326">
    <property type="entry name" value="Peptidase_S9"/>
    <property type="match status" value="1"/>
</dbReference>
<name>A0A812RNU6_9DINO</name>
<accession>A0A812RNU6</accession>
<dbReference type="InterPro" id="IPR029058">
    <property type="entry name" value="AB_hydrolase_fold"/>
</dbReference>
<sequence length="865" mass="94403">MPFQRRRRSPPMPSKRLRKQRQHLVCMTAVASVAATAGRRLANSFVIPKGAHALSVLATQGCHGSRPMTTSWQHPEASRVSVLTRHVFTAANVKGSDRQGRSRAAIAAAATAAGMAAGGVLVAEGPSDKELAFSQIAKLPRPGFQTIGSATFLPDGSHVLYLKSSEYGSLSRQLYATNVGTGETFPLACTPPGVGEEKELSLEEKLRRERARIMNTGVTSFKVAGKSKGRVLVPMGGALYVRDGIDPQAELKRLFDPTEAPLGPGPILDPQISEDGSLVCFVWKDEVYCVPADGSAKPRQLSAGARGTGKTHGLADFLAQEELDRYEGFWISPDGGMVAFEEVTEAHIPQFRIMHSGSASVGDDAQEDHRYPFAGDANPKVKLCVVAADSGDAAAGAPPPVTSFDLTGPFGEDLYLGRVQWMPDGSIIAQVLNREQTELAVLKLDPKTGSVETLFTEKTDVWINIHSMLKPLGKKGRFLWASERTGFRHLYIYEPGAGELKPVTGGSWEVEDVAAIDEAKEAVYFMGTSEGNWLGRHLFKASLKEGPTQQIVQLTQEPGMHSVVVDAQCKTFVDTSSAMDRPASAKLRNLQDGRELCIIEDKNEDPLIASLNLKPPELFTLPSTDGKVTLQAAMYKPDPAKYGDGPYPTVVSCYGGPHVQFVANSWGMTVDLRAQALRSKGFLVLKVDNRGSNRRGLYFESPLKFDMGNIEVEDQAAVVRWCADKKLADPKRVAIYGWSYGGYLSAMCLAKAGDVFKCAVSGAPVTSWDGYDTCYTERYMGTPSSNEKGYKSSSVMEYVQNITGDLLLVHGLIDENVHFRHTARLINSLISAQKPYQLLLFPNERHSPRSQKDREYMEERIFAFI</sequence>
<dbReference type="InterPro" id="IPR050278">
    <property type="entry name" value="Serine_Prot_S9B/DPPIV"/>
</dbReference>
<comment type="caution">
    <text evidence="4">The sequence shown here is derived from an EMBL/GenBank/DDBJ whole genome shotgun (WGS) entry which is preliminary data.</text>
</comment>
<dbReference type="PANTHER" id="PTHR11731">
    <property type="entry name" value="PROTEASE FAMILY S9B,C DIPEPTIDYL-PEPTIDASE IV-RELATED"/>
    <property type="match status" value="1"/>
</dbReference>
<dbReference type="PANTHER" id="PTHR11731:SF193">
    <property type="entry name" value="DIPEPTIDYL PEPTIDASE 9"/>
    <property type="match status" value="1"/>
</dbReference>
<dbReference type="AlphaFoldDB" id="A0A812RNU6"/>
<gene>
    <name evidence="4" type="primary">dap4</name>
    <name evidence="4" type="ORF">SNAT2548_LOCUS24383</name>
</gene>
<protein>
    <submittedName>
        <fullName evidence="4">Dap4 protein</fullName>
    </submittedName>
</protein>
<dbReference type="Proteomes" id="UP000604046">
    <property type="component" value="Unassembled WGS sequence"/>
</dbReference>
<dbReference type="SUPFAM" id="SSF82171">
    <property type="entry name" value="DPP6 N-terminal domain-like"/>
    <property type="match status" value="1"/>
</dbReference>
<evidence type="ECO:0000259" key="2">
    <source>
        <dbReference type="Pfam" id="PF00326"/>
    </source>
</evidence>
<dbReference type="EMBL" id="CAJNDS010002356">
    <property type="protein sequence ID" value="CAE7447170.1"/>
    <property type="molecule type" value="Genomic_DNA"/>
</dbReference>
<proteinExistence type="predicted"/>
<evidence type="ECO:0000313" key="5">
    <source>
        <dbReference type="Proteomes" id="UP000604046"/>
    </source>
</evidence>
<feature type="domain" description="Peptidase S9 prolyl oligopeptidase catalytic" evidence="2">
    <location>
        <begin position="670"/>
        <end position="865"/>
    </location>
</feature>
<dbReference type="Pfam" id="PF00930">
    <property type="entry name" value="DPPIV_N"/>
    <property type="match status" value="1"/>
</dbReference>
<organism evidence="4 5">
    <name type="scientific">Symbiodinium natans</name>
    <dbReference type="NCBI Taxonomy" id="878477"/>
    <lineage>
        <taxon>Eukaryota</taxon>
        <taxon>Sar</taxon>
        <taxon>Alveolata</taxon>
        <taxon>Dinophyceae</taxon>
        <taxon>Suessiales</taxon>
        <taxon>Symbiodiniaceae</taxon>
        <taxon>Symbiodinium</taxon>
    </lineage>
</organism>
<dbReference type="GO" id="GO:0008239">
    <property type="term" value="F:dipeptidyl-peptidase activity"/>
    <property type="evidence" value="ECO:0007669"/>
    <property type="project" value="TreeGrafter"/>
</dbReference>